<evidence type="ECO:0000256" key="8">
    <source>
        <dbReference type="ARBA" id="ARBA00023004"/>
    </source>
</evidence>
<keyword evidence="4" id="KW-0004">4Fe-4S</keyword>
<proteinExistence type="inferred from homology"/>
<dbReference type="SUPFAM" id="SSF53706">
    <property type="entry name" value="Formate dehydrogenase/DMSO reductase, domains 1-3"/>
    <property type="match status" value="1"/>
</dbReference>
<dbReference type="EMBL" id="JAZHYN010000023">
    <property type="protein sequence ID" value="MEF3366731.1"/>
    <property type="molecule type" value="Genomic_DNA"/>
</dbReference>
<dbReference type="InterPro" id="IPR006656">
    <property type="entry name" value="Mopterin_OxRdtase"/>
</dbReference>
<dbReference type="InterPro" id="IPR009010">
    <property type="entry name" value="Asp_de-COase-like_dom_sf"/>
</dbReference>
<evidence type="ECO:0000256" key="6">
    <source>
        <dbReference type="ARBA" id="ARBA00022723"/>
    </source>
</evidence>
<evidence type="ECO:0000259" key="11">
    <source>
        <dbReference type="PROSITE" id="PS51669"/>
    </source>
</evidence>
<keyword evidence="10" id="KW-0534">Nitrate assimilation</keyword>
<keyword evidence="9" id="KW-0411">Iron-sulfur</keyword>
<dbReference type="Proteomes" id="UP001350748">
    <property type="component" value="Unassembled WGS sequence"/>
</dbReference>
<dbReference type="SMART" id="SM00926">
    <property type="entry name" value="Molybdop_Fe4S4"/>
    <property type="match status" value="1"/>
</dbReference>
<dbReference type="PROSITE" id="PS51669">
    <property type="entry name" value="4FE4S_MOW_BIS_MGD"/>
    <property type="match status" value="1"/>
</dbReference>
<evidence type="ECO:0000256" key="1">
    <source>
        <dbReference type="ARBA" id="ARBA00001942"/>
    </source>
</evidence>
<dbReference type="Pfam" id="PF01568">
    <property type="entry name" value="Molydop_binding"/>
    <property type="match status" value="1"/>
</dbReference>
<dbReference type="Pfam" id="PF00384">
    <property type="entry name" value="Molybdopterin"/>
    <property type="match status" value="1"/>
</dbReference>
<dbReference type="Pfam" id="PF04879">
    <property type="entry name" value="Molybdop_Fe4S4"/>
    <property type="match status" value="1"/>
</dbReference>
<evidence type="ECO:0000256" key="2">
    <source>
        <dbReference type="ARBA" id="ARBA00001966"/>
    </source>
</evidence>
<dbReference type="InterPro" id="IPR041957">
    <property type="entry name" value="CT_Nitrate-R-NapA-like"/>
</dbReference>
<comment type="similarity">
    <text evidence="3">Belongs to the prokaryotic molybdopterin-containing oxidoreductase family. NasA/NapA/NarB subfamily.</text>
</comment>
<evidence type="ECO:0000256" key="5">
    <source>
        <dbReference type="ARBA" id="ARBA00022505"/>
    </source>
</evidence>
<protein>
    <submittedName>
        <fullName evidence="12">Molybdopterin-dependent oxidoreductase</fullName>
    </submittedName>
</protein>
<dbReference type="PANTHER" id="PTHR43105:SF9">
    <property type="entry name" value="NADPH-FE(3+) OXIDOREDUCTASE SUBUNIT ALPHA"/>
    <property type="match status" value="1"/>
</dbReference>
<comment type="caution">
    <text evidence="12">The sequence shown here is derived from an EMBL/GenBank/DDBJ whole genome shotgun (WGS) entry which is preliminary data.</text>
</comment>
<reference evidence="12 13" key="1">
    <citation type="submission" date="2024-02" db="EMBL/GenBank/DDBJ databases">
        <authorList>
            <person name="Grouzdev D."/>
        </authorList>
    </citation>
    <scope>NUCLEOTIDE SEQUENCE [LARGE SCALE GENOMIC DNA]</scope>
    <source>
        <strain evidence="12 13">9N</strain>
    </source>
</reference>
<dbReference type="Gene3D" id="2.20.25.90">
    <property type="entry name" value="ADC-like domains"/>
    <property type="match status" value="1"/>
</dbReference>
<dbReference type="InterPro" id="IPR041854">
    <property type="entry name" value="BFD-like_2Fe2S-bd_dom_sf"/>
</dbReference>
<dbReference type="Gene3D" id="3.40.228.10">
    <property type="entry name" value="Dimethylsulfoxide Reductase, domain 2"/>
    <property type="match status" value="1"/>
</dbReference>
<evidence type="ECO:0000313" key="12">
    <source>
        <dbReference type="EMBL" id="MEF3366731.1"/>
    </source>
</evidence>
<dbReference type="RefSeq" id="WP_332081778.1">
    <property type="nucleotide sequence ID" value="NZ_JAZHYN010000023.1"/>
</dbReference>
<dbReference type="PANTHER" id="PTHR43105">
    <property type="entry name" value="RESPIRATORY NITRATE REDUCTASE"/>
    <property type="match status" value="1"/>
</dbReference>
<dbReference type="InterPro" id="IPR007419">
    <property type="entry name" value="BFD-like_2Fe2S-bd_dom"/>
</dbReference>
<name>A0ABU7XJQ2_9HYPH</name>
<sequence length="895" mass="95499">MDRLEASRSPGGALLQPIRTTCPYCGVGCGVLATPDGAGGAKVAGDPSHPANFGRLCSKGSALDETLGLDGRLLHPMRRGADGALRRVAWEEALDAVAAGFQRVVDRHGPDAVAFYLSGQLLTEDYYVANKLMKGFIGSANVDTNSRLCMASTVAGHRRAFGADVVPGCYEDLDLADLIVLVGSNAAWCHPILFQRMLRNKETRGAKLVVIDPRRTATAEAADLFLEIAPGGDQALFCGLLAHLSDAGALDSAFIDAYTKGFDDALIGARRISPTIAATAASAKLPEAAVAQFFDLFMRTPRVVTAFSQGVNQSAQGTDKVNAIVNCHLATGRIGKAGASPFSLTGQPNAMGGREVGGLANQLAAHMGFDAQSVDRVRRFWNAPRMATREGHKAVAMFEAIERGEIKALWIIGTNPAVSLPDADRAREALRRLDHLAVSDNVLSNDTINSGVHILLPAQAWGEKDGTVTNSERRVSRQRPFLPAPGETRADWAIVADVGRRMGFSGFDYAGPADVFREHAALSAFENDGERDFDLGGLADISNAAYDALEPTQWPIRRKESRGRARFFAEGAFYTATKRANFVAPEQPALKTELSAARPLRLNTGRIRDQWHTMTRTGASPRLSRHIAEPFVEINPRDAASFGVEDGGFAIVATDWAECVLRAVVTDRQPQGQIFAPIHWSDETASLGRVGALVAPFVDPYSGQPEAKATPAAISPRAFALQGFLLSREKAAPPEDGWRARAAVEGGWTYRLASDAPPQAWRSFFRGAFGAKDAIEYIDDSHGAYRAAAFEGERLVATLFIGPEPMSWDGALAFFALERLDGAQRKALLSGRPPDGVADDGPLICACFGVGAKRIEAAIGAGCKTAADVGKALRAGTNCGSCLPEIRRLVTQPGG</sequence>
<organism evidence="12 13">
    <name type="scientific">Methylocystis borbori</name>
    <dbReference type="NCBI Taxonomy" id="3118750"/>
    <lineage>
        <taxon>Bacteria</taxon>
        <taxon>Pseudomonadati</taxon>
        <taxon>Pseudomonadota</taxon>
        <taxon>Alphaproteobacteria</taxon>
        <taxon>Hyphomicrobiales</taxon>
        <taxon>Methylocystaceae</taxon>
        <taxon>Methylocystis</taxon>
    </lineage>
</organism>
<keyword evidence="8" id="KW-0408">Iron</keyword>
<dbReference type="InterPro" id="IPR006963">
    <property type="entry name" value="Mopterin_OxRdtase_4Fe-4S_dom"/>
</dbReference>
<keyword evidence="13" id="KW-1185">Reference proteome</keyword>
<evidence type="ECO:0000256" key="4">
    <source>
        <dbReference type="ARBA" id="ARBA00022485"/>
    </source>
</evidence>
<dbReference type="Gene3D" id="2.40.40.20">
    <property type="match status" value="1"/>
</dbReference>
<dbReference type="InterPro" id="IPR006657">
    <property type="entry name" value="MoPterin_dinucl-bd_dom"/>
</dbReference>
<dbReference type="SUPFAM" id="SSF50692">
    <property type="entry name" value="ADC-like"/>
    <property type="match status" value="1"/>
</dbReference>
<evidence type="ECO:0000256" key="9">
    <source>
        <dbReference type="ARBA" id="ARBA00023014"/>
    </source>
</evidence>
<evidence type="ECO:0000256" key="7">
    <source>
        <dbReference type="ARBA" id="ARBA00023002"/>
    </source>
</evidence>
<dbReference type="CDD" id="cd02754">
    <property type="entry name" value="MopB_Nitrate-R-NapA-like"/>
    <property type="match status" value="1"/>
</dbReference>
<keyword evidence="6" id="KW-0479">Metal-binding</keyword>
<accession>A0ABU7XJQ2</accession>
<dbReference type="Pfam" id="PF04324">
    <property type="entry name" value="Fer2_BFD"/>
    <property type="match status" value="1"/>
</dbReference>
<evidence type="ECO:0000256" key="10">
    <source>
        <dbReference type="ARBA" id="ARBA00023063"/>
    </source>
</evidence>
<keyword evidence="7" id="KW-0560">Oxidoreductase</keyword>
<dbReference type="Gene3D" id="1.10.10.1100">
    <property type="entry name" value="BFD-like [2Fe-2S]-binding domain"/>
    <property type="match status" value="1"/>
</dbReference>
<feature type="domain" description="4Fe-4S Mo/W bis-MGD-type" evidence="11">
    <location>
        <begin position="15"/>
        <end position="71"/>
    </location>
</feature>
<dbReference type="CDD" id="cd02791">
    <property type="entry name" value="MopB_CT_Nitrate-R-NapA-like"/>
    <property type="match status" value="1"/>
</dbReference>
<keyword evidence="5" id="KW-0500">Molybdenum</keyword>
<comment type="cofactor">
    <cofactor evidence="1">
        <name>Mo-bis(molybdopterin guanine dinucleotide)</name>
        <dbReference type="ChEBI" id="CHEBI:60539"/>
    </cofactor>
</comment>
<dbReference type="InterPro" id="IPR050123">
    <property type="entry name" value="Prok_molybdopt-oxidoreductase"/>
</dbReference>
<gene>
    <name evidence="12" type="ORF">V3H18_09320</name>
</gene>
<dbReference type="Gene3D" id="3.40.50.740">
    <property type="match status" value="1"/>
</dbReference>
<comment type="cofactor">
    <cofactor evidence="2">
        <name>[4Fe-4S] cluster</name>
        <dbReference type="ChEBI" id="CHEBI:49883"/>
    </cofactor>
</comment>
<evidence type="ECO:0000313" key="13">
    <source>
        <dbReference type="Proteomes" id="UP001350748"/>
    </source>
</evidence>
<evidence type="ECO:0000256" key="3">
    <source>
        <dbReference type="ARBA" id="ARBA00008747"/>
    </source>
</evidence>